<dbReference type="Proteomes" id="UP001066276">
    <property type="component" value="Chromosome 8"/>
</dbReference>
<proteinExistence type="predicted"/>
<sequence>MRGGDGPAAGVWKLRVAAGERALPPETPLEEQTFGRSFWNCQPPTPPTLGSGSPAPAERAAVAAASDRLGPLKYRPPALALGLPDLPGRRPNKAGETPEKSCVDAVTAVRSGAPIPMLILLLPL</sequence>
<gene>
    <name evidence="2" type="ORF">NDU88_008524</name>
</gene>
<evidence type="ECO:0000256" key="1">
    <source>
        <dbReference type="SAM" id="MobiDB-lite"/>
    </source>
</evidence>
<protein>
    <submittedName>
        <fullName evidence="2">Uncharacterized protein</fullName>
    </submittedName>
</protein>
<comment type="caution">
    <text evidence="2">The sequence shown here is derived from an EMBL/GenBank/DDBJ whole genome shotgun (WGS) entry which is preliminary data.</text>
</comment>
<keyword evidence="3" id="KW-1185">Reference proteome</keyword>
<evidence type="ECO:0000313" key="3">
    <source>
        <dbReference type="Proteomes" id="UP001066276"/>
    </source>
</evidence>
<feature type="region of interest" description="Disordered" evidence="1">
    <location>
        <begin position="21"/>
        <end position="64"/>
    </location>
</feature>
<name>A0AAV7NZH4_PLEWA</name>
<feature type="compositionally biased region" description="Low complexity" evidence="1">
    <location>
        <begin position="48"/>
        <end position="64"/>
    </location>
</feature>
<evidence type="ECO:0000313" key="2">
    <source>
        <dbReference type="EMBL" id="KAJ1120354.1"/>
    </source>
</evidence>
<reference evidence="2" key="1">
    <citation type="journal article" date="2022" name="bioRxiv">
        <title>Sequencing and chromosome-scale assembly of the giantPleurodeles waltlgenome.</title>
        <authorList>
            <person name="Brown T."/>
            <person name="Elewa A."/>
            <person name="Iarovenko S."/>
            <person name="Subramanian E."/>
            <person name="Araus A.J."/>
            <person name="Petzold A."/>
            <person name="Susuki M."/>
            <person name="Suzuki K.-i.T."/>
            <person name="Hayashi T."/>
            <person name="Toyoda A."/>
            <person name="Oliveira C."/>
            <person name="Osipova E."/>
            <person name="Leigh N.D."/>
            <person name="Simon A."/>
            <person name="Yun M.H."/>
        </authorList>
    </citation>
    <scope>NUCLEOTIDE SEQUENCE</scope>
    <source>
        <strain evidence="2">20211129_DDA</strain>
        <tissue evidence="2">Liver</tissue>
    </source>
</reference>
<organism evidence="2 3">
    <name type="scientific">Pleurodeles waltl</name>
    <name type="common">Iberian ribbed newt</name>
    <dbReference type="NCBI Taxonomy" id="8319"/>
    <lineage>
        <taxon>Eukaryota</taxon>
        <taxon>Metazoa</taxon>
        <taxon>Chordata</taxon>
        <taxon>Craniata</taxon>
        <taxon>Vertebrata</taxon>
        <taxon>Euteleostomi</taxon>
        <taxon>Amphibia</taxon>
        <taxon>Batrachia</taxon>
        <taxon>Caudata</taxon>
        <taxon>Salamandroidea</taxon>
        <taxon>Salamandridae</taxon>
        <taxon>Pleurodelinae</taxon>
        <taxon>Pleurodeles</taxon>
    </lineage>
</organism>
<accession>A0AAV7NZH4</accession>
<dbReference type="EMBL" id="JANPWB010000012">
    <property type="protein sequence ID" value="KAJ1120354.1"/>
    <property type="molecule type" value="Genomic_DNA"/>
</dbReference>
<dbReference type="AlphaFoldDB" id="A0AAV7NZH4"/>